<organism evidence="4 5">
    <name type="scientific">Psychroflexus torquis (strain ATCC 700755 / CIP 106069 / ACAM 623)</name>
    <dbReference type="NCBI Taxonomy" id="313595"/>
    <lineage>
        <taxon>Bacteria</taxon>
        <taxon>Pseudomonadati</taxon>
        <taxon>Bacteroidota</taxon>
        <taxon>Flavobacteriia</taxon>
        <taxon>Flavobacteriales</taxon>
        <taxon>Flavobacteriaceae</taxon>
        <taxon>Psychroflexus</taxon>
    </lineage>
</organism>
<dbReference type="HOGENOM" id="CLU_024920_1_2_10"/>
<reference evidence="4" key="2">
    <citation type="submission" date="2012-09" db="EMBL/GenBank/DDBJ databases">
        <title>The complete sequence of Psychroflexus torquis an extreme psychrophile from sea-ice that is stimulated by light.</title>
        <authorList>
            <person name="Feng S."/>
            <person name="Powell S.M."/>
            <person name="Bowman J.P."/>
        </authorList>
    </citation>
    <scope>NUCLEOTIDE SEQUENCE [LARGE SCALE GENOMIC DNA]</scope>
    <source>
        <strain evidence="4">ATCC 700755</strain>
    </source>
</reference>
<dbReference type="KEGG" id="ptq:P700755_000809"/>
<name>K4IBJ4_PSYTT</name>
<dbReference type="GO" id="GO:0016780">
    <property type="term" value="F:phosphotransferase activity, for other substituted phosphate groups"/>
    <property type="evidence" value="ECO:0007669"/>
    <property type="project" value="TreeGrafter"/>
</dbReference>
<evidence type="ECO:0000313" key="5">
    <source>
        <dbReference type="Proteomes" id="UP000008514"/>
    </source>
</evidence>
<dbReference type="Pfam" id="PF02397">
    <property type="entry name" value="Bac_transf"/>
    <property type="match status" value="1"/>
</dbReference>
<dbReference type="EMBL" id="CP003879">
    <property type="protein sequence ID" value="AFU67804.1"/>
    <property type="molecule type" value="Genomic_DNA"/>
</dbReference>
<keyword evidence="4" id="KW-0808">Transferase</keyword>
<keyword evidence="5" id="KW-1185">Reference proteome</keyword>
<feature type="transmembrane region" description="Helical" evidence="2">
    <location>
        <begin position="12"/>
        <end position="36"/>
    </location>
</feature>
<keyword evidence="2" id="KW-1133">Transmembrane helix</keyword>
<feature type="domain" description="Bacterial sugar transferase" evidence="3">
    <location>
        <begin position="7"/>
        <end position="183"/>
    </location>
</feature>
<dbReference type="AlphaFoldDB" id="K4IBJ4"/>
<accession>K4IBJ4</accession>
<evidence type="ECO:0000313" key="4">
    <source>
        <dbReference type="EMBL" id="AFU67804.1"/>
    </source>
</evidence>
<dbReference type="OrthoDB" id="9808602at2"/>
<evidence type="ECO:0000256" key="2">
    <source>
        <dbReference type="SAM" id="Phobius"/>
    </source>
</evidence>
<proteinExistence type="inferred from homology"/>
<dbReference type="STRING" id="313595.P700755_000809"/>
<evidence type="ECO:0000259" key="3">
    <source>
        <dbReference type="Pfam" id="PF02397"/>
    </source>
</evidence>
<sequence>MYLKFGKFFLDVFLSLFGVIILFPFLILIYVVLFLIHLSNPIFYQTRVGQGGDYFTVYKFKTIKTNTSTNAFLRGIRKTKIDELPQLFNVIKGDMSLVGPRPDIPGYYDKLTGESRLILQLKPGITGLASLQFANEEVILAQQSNPLAYNDEVLFPQKVELNLRYYKEVSFVYDLNILLKTILLPFLN</sequence>
<keyword evidence="2" id="KW-0812">Transmembrane</keyword>
<dbReference type="RefSeq" id="WP_015023421.1">
    <property type="nucleotide sequence ID" value="NC_018721.1"/>
</dbReference>
<keyword evidence="2" id="KW-0472">Membrane</keyword>
<gene>
    <name evidence="4" type="ordered locus">P700755_000809</name>
</gene>
<dbReference type="eggNOG" id="COG2148">
    <property type="taxonomic scope" value="Bacteria"/>
</dbReference>
<dbReference type="PANTHER" id="PTHR30576:SF20">
    <property type="entry name" value="QUINOVOSAMINEPHOSPHOTRANSFERAE-RELATED"/>
    <property type="match status" value="1"/>
</dbReference>
<comment type="similarity">
    <text evidence="1">Belongs to the bacterial sugar transferase family.</text>
</comment>
<evidence type="ECO:0000256" key="1">
    <source>
        <dbReference type="ARBA" id="ARBA00006464"/>
    </source>
</evidence>
<dbReference type="InterPro" id="IPR003362">
    <property type="entry name" value="Bact_transf"/>
</dbReference>
<dbReference type="PANTHER" id="PTHR30576">
    <property type="entry name" value="COLANIC BIOSYNTHESIS UDP-GLUCOSE LIPID CARRIER TRANSFERASE"/>
    <property type="match status" value="1"/>
</dbReference>
<reference evidence="4" key="1">
    <citation type="submission" date="2006-03" db="EMBL/GenBank/DDBJ databases">
        <authorList>
            <person name="Bowman J."/>
            <person name="Ferriera S."/>
            <person name="Johnson J."/>
            <person name="Kravitz S."/>
            <person name="Halpern A."/>
            <person name="Remington K."/>
            <person name="Beeson K."/>
            <person name="Tran B."/>
            <person name="Rogers Y.-H."/>
            <person name="Friedman R."/>
            <person name="Venter J.C."/>
        </authorList>
    </citation>
    <scope>NUCLEOTIDE SEQUENCE [LARGE SCALE GENOMIC DNA]</scope>
    <source>
        <strain evidence="4">ATCC 700755</strain>
    </source>
</reference>
<protein>
    <submittedName>
        <fullName evidence="4">LPS sugar transferase, bac_trans superfamily</fullName>
    </submittedName>
</protein>
<dbReference type="Proteomes" id="UP000008514">
    <property type="component" value="Chromosome"/>
</dbReference>